<dbReference type="GO" id="GO:0004674">
    <property type="term" value="F:protein serine/threonine kinase activity"/>
    <property type="evidence" value="ECO:0007669"/>
    <property type="project" value="TreeGrafter"/>
</dbReference>
<dbReference type="Proteomes" id="UP000023152">
    <property type="component" value="Unassembled WGS sequence"/>
</dbReference>
<gene>
    <name evidence="3" type="ORF">RFI_20821</name>
</gene>
<reference evidence="3 4" key="1">
    <citation type="journal article" date="2013" name="Curr. Biol.">
        <title>The Genome of the Foraminiferan Reticulomyxa filosa.</title>
        <authorList>
            <person name="Glockner G."/>
            <person name="Hulsmann N."/>
            <person name="Schleicher M."/>
            <person name="Noegel A.A."/>
            <person name="Eichinger L."/>
            <person name="Gallinger C."/>
            <person name="Pawlowski J."/>
            <person name="Sierra R."/>
            <person name="Euteneuer U."/>
            <person name="Pillet L."/>
            <person name="Moustafa A."/>
            <person name="Platzer M."/>
            <person name="Groth M."/>
            <person name="Szafranski K."/>
            <person name="Schliwa M."/>
        </authorList>
    </citation>
    <scope>NUCLEOTIDE SEQUENCE [LARGE SCALE GENOMIC DNA]</scope>
</reference>
<dbReference type="InterPro" id="IPR000719">
    <property type="entry name" value="Prot_kinase_dom"/>
</dbReference>
<dbReference type="GO" id="GO:0044773">
    <property type="term" value="P:mitotic DNA damage checkpoint signaling"/>
    <property type="evidence" value="ECO:0007669"/>
    <property type="project" value="TreeGrafter"/>
</dbReference>
<organism evidence="3 4">
    <name type="scientific">Reticulomyxa filosa</name>
    <dbReference type="NCBI Taxonomy" id="46433"/>
    <lineage>
        <taxon>Eukaryota</taxon>
        <taxon>Sar</taxon>
        <taxon>Rhizaria</taxon>
        <taxon>Retaria</taxon>
        <taxon>Foraminifera</taxon>
        <taxon>Monothalamids</taxon>
        <taxon>Reticulomyxidae</taxon>
        <taxon>Reticulomyxa</taxon>
    </lineage>
</organism>
<dbReference type="Pfam" id="PF00069">
    <property type="entry name" value="Pkinase"/>
    <property type="match status" value="1"/>
</dbReference>
<dbReference type="InterPro" id="IPR008271">
    <property type="entry name" value="Ser/Thr_kinase_AS"/>
</dbReference>
<keyword evidence="3" id="KW-0418">Kinase</keyword>
<dbReference type="PROSITE" id="PS50011">
    <property type="entry name" value="PROTEIN_KINASE_DOM"/>
    <property type="match status" value="1"/>
</dbReference>
<comment type="caution">
    <text evidence="3">The sequence shown here is derived from an EMBL/GenBank/DDBJ whole genome shotgun (WGS) entry which is preliminary data.</text>
</comment>
<feature type="domain" description="Protein kinase" evidence="2">
    <location>
        <begin position="1"/>
        <end position="242"/>
    </location>
</feature>
<sequence length="275" mass="32490">MIYSVTFVLIIFLKKHNNSNKKKNKSKGVEANTRNARWIIRSLLNTVKHLHERNIAHRDIKPENVVIFEREHLALQAKALQGQQEQMKEKNEEQKSWKAEKERQKPRGKRIEVKLIDFGNAVSGDNWHKSNEMVGTLNYMSPERYNPAQQQLWHEWSGDMWSIGVVTFELLFQQRLFELDQEVHALKAQICQGLWSFPTTNQSQLSMSDLEWLAAKHFINHLLVIDPKQRTTAAYALKHPWLCRSNKTNSIKQLRHRMHLWEKRITTYAPSSKKY</sequence>
<evidence type="ECO:0000313" key="3">
    <source>
        <dbReference type="EMBL" id="ETO16514.1"/>
    </source>
</evidence>
<feature type="region of interest" description="Disordered" evidence="1">
    <location>
        <begin position="80"/>
        <end position="106"/>
    </location>
</feature>
<dbReference type="PROSITE" id="PS00108">
    <property type="entry name" value="PROTEIN_KINASE_ST"/>
    <property type="match status" value="1"/>
</dbReference>
<dbReference type="AlphaFoldDB" id="X6MRS9"/>
<dbReference type="SMART" id="SM00220">
    <property type="entry name" value="S_TKc"/>
    <property type="match status" value="1"/>
</dbReference>
<keyword evidence="3" id="KW-0808">Transferase</keyword>
<keyword evidence="4" id="KW-1185">Reference proteome</keyword>
<dbReference type="PANTHER" id="PTHR44167">
    <property type="entry name" value="OVARIAN-SPECIFIC SERINE/THREONINE-PROTEIN KINASE LOK-RELATED"/>
    <property type="match status" value="1"/>
</dbReference>
<dbReference type="SUPFAM" id="SSF56112">
    <property type="entry name" value="Protein kinase-like (PK-like)"/>
    <property type="match status" value="1"/>
</dbReference>
<dbReference type="Gene3D" id="1.10.510.10">
    <property type="entry name" value="Transferase(Phosphotransferase) domain 1"/>
    <property type="match status" value="1"/>
</dbReference>
<dbReference type="InterPro" id="IPR011009">
    <property type="entry name" value="Kinase-like_dom_sf"/>
</dbReference>
<name>X6MRS9_RETFI</name>
<feature type="compositionally biased region" description="Basic and acidic residues" evidence="1">
    <location>
        <begin position="86"/>
        <end position="106"/>
    </location>
</feature>
<evidence type="ECO:0000313" key="4">
    <source>
        <dbReference type="Proteomes" id="UP000023152"/>
    </source>
</evidence>
<proteinExistence type="predicted"/>
<dbReference type="GO" id="GO:0005524">
    <property type="term" value="F:ATP binding"/>
    <property type="evidence" value="ECO:0007669"/>
    <property type="project" value="InterPro"/>
</dbReference>
<accession>X6MRS9</accession>
<evidence type="ECO:0000256" key="1">
    <source>
        <dbReference type="SAM" id="MobiDB-lite"/>
    </source>
</evidence>
<dbReference type="EMBL" id="ASPP01018165">
    <property type="protein sequence ID" value="ETO16514.1"/>
    <property type="molecule type" value="Genomic_DNA"/>
</dbReference>
<dbReference type="GO" id="GO:0005634">
    <property type="term" value="C:nucleus"/>
    <property type="evidence" value="ECO:0007669"/>
    <property type="project" value="TreeGrafter"/>
</dbReference>
<dbReference type="PANTHER" id="PTHR44167:SF30">
    <property type="entry name" value="PHOSPHORYLASE KINASE"/>
    <property type="match status" value="1"/>
</dbReference>
<evidence type="ECO:0000259" key="2">
    <source>
        <dbReference type="PROSITE" id="PS50011"/>
    </source>
</evidence>
<protein>
    <submittedName>
        <fullName evidence="3">Calcium dependent protein kinase</fullName>
    </submittedName>
</protein>